<evidence type="ECO:0000313" key="2">
    <source>
        <dbReference type="Proteomes" id="UP000078003"/>
    </source>
</evidence>
<name>A0A1A9RFR2_EIKCO</name>
<organism evidence="1 2">
    <name type="scientific">Eikenella corrodens</name>
    <dbReference type="NCBI Taxonomy" id="539"/>
    <lineage>
        <taxon>Bacteria</taxon>
        <taxon>Pseudomonadati</taxon>
        <taxon>Pseudomonadota</taxon>
        <taxon>Betaproteobacteria</taxon>
        <taxon>Neisseriales</taxon>
        <taxon>Neisseriaceae</taxon>
        <taxon>Eikenella</taxon>
    </lineage>
</organism>
<gene>
    <name evidence="1" type="ORF">A7P85_02630</name>
</gene>
<dbReference type="Proteomes" id="UP000078003">
    <property type="component" value="Unassembled WGS sequence"/>
</dbReference>
<comment type="caution">
    <text evidence="1">The sequence shown here is derived from an EMBL/GenBank/DDBJ whole genome shotgun (WGS) entry which is preliminary data.</text>
</comment>
<dbReference type="RefSeq" id="WP_064084267.1">
    <property type="nucleotide sequence ID" value="NZ_LXSF01000002.1"/>
</dbReference>
<dbReference type="EMBL" id="LXSF01000002">
    <property type="protein sequence ID" value="OAM17264.1"/>
    <property type="molecule type" value="Genomic_DNA"/>
</dbReference>
<sequence>MWFPMKKGRQNGGILPEKRKGYLKAVEFMICRLMNFPDNQVRKMKVRTVAATPSLLAQPNEAWFFGEQGLACPKRRSRKLRARPKNRAK</sequence>
<accession>A0A1A9RFR2</accession>
<reference evidence="2" key="1">
    <citation type="submission" date="2016-05" db="EMBL/GenBank/DDBJ databases">
        <title>Draft genome of Corynebacterium afermentans subsp. afermentans LCDC 88199T.</title>
        <authorList>
            <person name="Bernier A.-M."/>
            <person name="Bernard K."/>
        </authorList>
    </citation>
    <scope>NUCLEOTIDE SEQUENCE [LARGE SCALE GENOMIC DNA]</scope>
    <source>
        <strain evidence="2">NML01-0328</strain>
    </source>
</reference>
<evidence type="ECO:0000313" key="1">
    <source>
        <dbReference type="EMBL" id="OAM17264.1"/>
    </source>
</evidence>
<proteinExistence type="predicted"/>
<dbReference type="AlphaFoldDB" id="A0A1A9RFR2"/>
<protein>
    <submittedName>
        <fullName evidence="1">Uncharacterized protein</fullName>
    </submittedName>
</protein>